<dbReference type="Pfam" id="PF01302">
    <property type="entry name" value="CAP_GLY"/>
    <property type="match status" value="1"/>
</dbReference>
<dbReference type="GO" id="GO:0035371">
    <property type="term" value="C:microtubule plus-end"/>
    <property type="evidence" value="ECO:0007669"/>
    <property type="project" value="TreeGrafter"/>
</dbReference>
<organism evidence="4 5">
    <name type="scientific">Basidiobolus meristosporus CBS 931.73</name>
    <dbReference type="NCBI Taxonomy" id="1314790"/>
    <lineage>
        <taxon>Eukaryota</taxon>
        <taxon>Fungi</taxon>
        <taxon>Fungi incertae sedis</taxon>
        <taxon>Zoopagomycota</taxon>
        <taxon>Entomophthoromycotina</taxon>
        <taxon>Basidiobolomycetes</taxon>
        <taxon>Basidiobolales</taxon>
        <taxon>Basidiobolaceae</taxon>
        <taxon>Basidiobolus</taxon>
    </lineage>
</organism>
<dbReference type="InterPro" id="IPR036859">
    <property type="entry name" value="CAP-Gly_dom_sf"/>
</dbReference>
<comment type="caution">
    <text evidence="4">The sequence shown here is derived from an EMBL/GenBank/DDBJ whole genome shotgun (WGS) entry which is preliminary data.</text>
</comment>
<dbReference type="Proteomes" id="UP000193498">
    <property type="component" value="Unassembled WGS sequence"/>
</dbReference>
<reference evidence="4 5" key="1">
    <citation type="submission" date="2016-07" db="EMBL/GenBank/DDBJ databases">
        <title>Pervasive Adenine N6-methylation of Active Genes in Fungi.</title>
        <authorList>
            <consortium name="DOE Joint Genome Institute"/>
            <person name="Mondo S.J."/>
            <person name="Dannebaum R.O."/>
            <person name="Kuo R.C."/>
            <person name="Labutti K."/>
            <person name="Haridas S."/>
            <person name="Kuo A."/>
            <person name="Salamov A."/>
            <person name="Ahrendt S.R."/>
            <person name="Lipzen A."/>
            <person name="Sullivan W."/>
            <person name="Andreopoulos W.B."/>
            <person name="Clum A."/>
            <person name="Lindquist E."/>
            <person name="Daum C."/>
            <person name="Ramamoorthy G.K."/>
            <person name="Gryganskyi A."/>
            <person name="Culley D."/>
            <person name="Magnuson J.K."/>
            <person name="James T.Y."/>
            <person name="O'Malley M.A."/>
            <person name="Stajich J.E."/>
            <person name="Spatafora J.W."/>
            <person name="Visel A."/>
            <person name="Grigoriev I.V."/>
        </authorList>
    </citation>
    <scope>NUCLEOTIDE SEQUENCE [LARGE SCALE GENOMIC DNA]</scope>
    <source>
        <strain evidence="4 5">CBS 931.73</strain>
    </source>
</reference>
<dbReference type="InParanoid" id="A0A1Y1Z504"/>
<accession>A0A1Y1Z504</accession>
<name>A0A1Y1Z504_9FUNG</name>
<proteinExistence type="predicted"/>
<dbReference type="GO" id="GO:0005634">
    <property type="term" value="C:nucleus"/>
    <property type="evidence" value="ECO:0007669"/>
    <property type="project" value="TreeGrafter"/>
</dbReference>
<dbReference type="AlphaFoldDB" id="A0A1Y1Z504"/>
<comment type="subcellular location">
    <subcellularLocation>
        <location evidence="1">Cytoplasm</location>
    </subcellularLocation>
</comment>
<dbReference type="GO" id="GO:0005938">
    <property type="term" value="C:cell cortex"/>
    <property type="evidence" value="ECO:0007669"/>
    <property type="project" value="TreeGrafter"/>
</dbReference>
<dbReference type="GO" id="GO:0051010">
    <property type="term" value="F:microtubule plus-end binding"/>
    <property type="evidence" value="ECO:0007669"/>
    <property type="project" value="TreeGrafter"/>
</dbReference>
<feature type="domain" description="CAP-Gly" evidence="3">
    <location>
        <begin position="20"/>
        <end position="62"/>
    </location>
</feature>
<dbReference type="Gene3D" id="2.30.30.190">
    <property type="entry name" value="CAP Gly-rich-like domain"/>
    <property type="match status" value="1"/>
</dbReference>
<dbReference type="GO" id="GO:0031122">
    <property type="term" value="P:cytoplasmic microtubule organization"/>
    <property type="evidence" value="ECO:0007669"/>
    <property type="project" value="TreeGrafter"/>
</dbReference>
<gene>
    <name evidence="4" type="ORF">K493DRAFT_175624</name>
</gene>
<dbReference type="PANTHER" id="PTHR18916:SF85">
    <property type="entry name" value="TUBULIN-FOLDING COFACTOR B"/>
    <property type="match status" value="1"/>
</dbReference>
<keyword evidence="2" id="KW-0963">Cytoplasm</keyword>
<evidence type="ECO:0000259" key="3">
    <source>
        <dbReference type="PROSITE" id="PS50245"/>
    </source>
</evidence>
<evidence type="ECO:0000256" key="1">
    <source>
        <dbReference type="ARBA" id="ARBA00004496"/>
    </source>
</evidence>
<dbReference type="SUPFAM" id="SSF74924">
    <property type="entry name" value="Cap-Gly domain"/>
    <property type="match status" value="1"/>
</dbReference>
<evidence type="ECO:0000313" key="4">
    <source>
        <dbReference type="EMBL" id="ORY05329.1"/>
    </source>
</evidence>
<dbReference type="InterPro" id="IPR000938">
    <property type="entry name" value="CAP-Gly_domain"/>
</dbReference>
<evidence type="ECO:0000313" key="5">
    <source>
        <dbReference type="Proteomes" id="UP000193498"/>
    </source>
</evidence>
<dbReference type="STRING" id="1314790.A0A1Y1Z504"/>
<dbReference type="PANTHER" id="PTHR18916">
    <property type="entry name" value="DYNACTIN 1-RELATED MICROTUBULE-BINDING"/>
    <property type="match status" value="1"/>
</dbReference>
<dbReference type="PROSITE" id="PS50245">
    <property type="entry name" value="CAP_GLY_2"/>
    <property type="match status" value="1"/>
</dbReference>
<protein>
    <recommendedName>
        <fullName evidence="3">CAP-Gly domain-containing protein</fullName>
    </recommendedName>
</protein>
<feature type="non-terminal residue" evidence="4">
    <location>
        <position position="67"/>
    </location>
</feature>
<dbReference type="EMBL" id="MCFE01000026">
    <property type="protein sequence ID" value="ORY05329.1"/>
    <property type="molecule type" value="Genomic_DNA"/>
</dbReference>
<sequence length="67" mass="7451">LQIGTRVQVQNKPGTVRFVGNTSFAKGKWIGVELDEPLGKNDGIVEGITYFTCEPQHGMFVRTSQLR</sequence>
<evidence type="ECO:0000256" key="2">
    <source>
        <dbReference type="ARBA" id="ARBA00022490"/>
    </source>
</evidence>
<dbReference type="OrthoDB" id="2130750at2759"/>
<keyword evidence="5" id="KW-1185">Reference proteome</keyword>
<feature type="non-terminal residue" evidence="4">
    <location>
        <position position="1"/>
    </location>
</feature>
<dbReference type="SMART" id="SM01052">
    <property type="entry name" value="CAP_GLY"/>
    <property type="match status" value="1"/>
</dbReference>